<dbReference type="GO" id="GO:0042802">
    <property type="term" value="F:identical protein binding"/>
    <property type="evidence" value="ECO:0007669"/>
    <property type="project" value="TreeGrafter"/>
</dbReference>
<accession>A0A4V5SLI9</accession>
<keyword evidence="2 6" id="KW-0032">Aminotransferase</keyword>
<keyword evidence="3 6" id="KW-0808">Transferase</keyword>
<keyword evidence="4 5" id="KW-0663">Pyridoxal phosphate</keyword>
<comment type="similarity">
    <text evidence="5">Belongs to the class-III pyridoxal-phosphate-dependent aminotransferase family.</text>
</comment>
<dbReference type="AlphaFoldDB" id="A0A4V5SLI9"/>
<dbReference type="Pfam" id="PF00202">
    <property type="entry name" value="Aminotran_3"/>
    <property type="match status" value="1"/>
</dbReference>
<dbReference type="PIRSF" id="PIRSF000521">
    <property type="entry name" value="Transaminase_4ab_Lys_Orn"/>
    <property type="match status" value="1"/>
</dbReference>
<dbReference type="PROSITE" id="PS00600">
    <property type="entry name" value="AA_TRANSFER_CLASS_3"/>
    <property type="match status" value="1"/>
</dbReference>
<evidence type="ECO:0000313" key="7">
    <source>
        <dbReference type="Proteomes" id="UP000306037"/>
    </source>
</evidence>
<dbReference type="EMBL" id="SZOM01000110">
    <property type="protein sequence ID" value="TKH15611.1"/>
    <property type="molecule type" value="Genomic_DNA"/>
</dbReference>
<dbReference type="InterPro" id="IPR015421">
    <property type="entry name" value="PyrdxlP-dep_Trfase_major"/>
</dbReference>
<comment type="caution">
    <text evidence="6">The sequence shown here is derived from an EMBL/GenBank/DDBJ whole genome shotgun (WGS) entry which is preliminary data.</text>
</comment>
<dbReference type="InterPro" id="IPR005814">
    <property type="entry name" value="Aminotrans_3"/>
</dbReference>
<comment type="cofactor">
    <cofactor evidence="1">
        <name>pyridoxal 5'-phosphate</name>
        <dbReference type="ChEBI" id="CHEBI:597326"/>
    </cofactor>
</comment>
<name>A0A4V5SLI9_9BACI</name>
<dbReference type="GO" id="GO:0030170">
    <property type="term" value="F:pyridoxal phosphate binding"/>
    <property type="evidence" value="ECO:0007669"/>
    <property type="project" value="InterPro"/>
</dbReference>
<evidence type="ECO:0000256" key="5">
    <source>
        <dbReference type="RuleBase" id="RU003560"/>
    </source>
</evidence>
<evidence type="ECO:0000313" key="6">
    <source>
        <dbReference type="EMBL" id="TKH15611.1"/>
    </source>
</evidence>
<dbReference type="InterPro" id="IPR050103">
    <property type="entry name" value="Class-III_PLP-dep_AT"/>
</dbReference>
<organism evidence="6 7">
    <name type="scientific">Bacillus wiedmannii</name>
    <dbReference type="NCBI Taxonomy" id="1890302"/>
    <lineage>
        <taxon>Bacteria</taxon>
        <taxon>Bacillati</taxon>
        <taxon>Bacillota</taxon>
        <taxon>Bacilli</taxon>
        <taxon>Bacillales</taxon>
        <taxon>Bacillaceae</taxon>
        <taxon>Bacillus</taxon>
        <taxon>Bacillus cereus group</taxon>
    </lineage>
</organism>
<evidence type="ECO:0000256" key="1">
    <source>
        <dbReference type="ARBA" id="ARBA00001933"/>
    </source>
</evidence>
<evidence type="ECO:0000256" key="4">
    <source>
        <dbReference type="ARBA" id="ARBA00022898"/>
    </source>
</evidence>
<dbReference type="Gene3D" id="3.40.640.10">
    <property type="entry name" value="Type I PLP-dependent aspartate aminotransferase-like (Major domain)"/>
    <property type="match status" value="1"/>
</dbReference>
<proteinExistence type="inferred from homology"/>
<reference evidence="6 7" key="1">
    <citation type="journal article" date="2019" name="Environ. Microbiol.">
        <title>An active ?-lactamase is a part of an orchestrated cell wall stress resistance network of Bacillus subtilis and related rhizosphere species.</title>
        <authorList>
            <person name="Bucher T."/>
            <person name="Keren-Paz A."/>
            <person name="Hausser J."/>
            <person name="Olender T."/>
            <person name="Cytryn E."/>
            <person name="Kolodkin-Gal I."/>
        </authorList>
    </citation>
    <scope>NUCLEOTIDE SEQUENCE [LARGE SCALE GENOMIC DNA]</scope>
    <source>
        <strain evidence="6 7">I71</strain>
    </source>
</reference>
<dbReference type="InterPro" id="IPR049704">
    <property type="entry name" value="Aminotrans_3_PPA_site"/>
</dbReference>
<dbReference type="PANTHER" id="PTHR11986:SF79">
    <property type="entry name" value="ACETYLORNITHINE AMINOTRANSFERASE, MITOCHONDRIAL"/>
    <property type="match status" value="1"/>
</dbReference>
<evidence type="ECO:0000256" key="2">
    <source>
        <dbReference type="ARBA" id="ARBA00022576"/>
    </source>
</evidence>
<gene>
    <name evidence="6" type="ORF">FC694_14810</name>
</gene>
<dbReference type="SUPFAM" id="SSF53383">
    <property type="entry name" value="PLP-dependent transferases"/>
    <property type="match status" value="1"/>
</dbReference>
<evidence type="ECO:0000256" key="3">
    <source>
        <dbReference type="ARBA" id="ARBA00022679"/>
    </source>
</evidence>
<dbReference type="GO" id="GO:0008483">
    <property type="term" value="F:transaminase activity"/>
    <property type="evidence" value="ECO:0007669"/>
    <property type="project" value="UniProtKB-KW"/>
</dbReference>
<dbReference type="PANTHER" id="PTHR11986">
    <property type="entry name" value="AMINOTRANSFERASE CLASS III"/>
    <property type="match status" value="1"/>
</dbReference>
<sequence length="405" mass="46163">MGPIHQSTLYDIEVGRAEDSYIFGVNGKRYLDLRSGLWNVSLGYKKELYENICTSFSEILKDGIPFIDIHSYRHKSYDDFSKMLLDFINHKNSNFKRVFYTNSGSEGTELAIKISRQISKEKKTIISFKDGYHGTFFGGMAVSGIDEHITDVYAPKPLDFKFLKTPTNIDSLNLIVDFLENNSEKIAAFFIEPIVGSGGTLIIKNDYLDTIIRICREKDILVVFDEVATGFYRTGTKFKFHALRYAPDMIILSKSINNGILPFGTVIVNEKIENMLGFSHIEHFSTQNGNVLGVVSAYKTLEYYKKHNDCILNSVKEIETIYQNALNLENIFFRGQGGMLSIPITNKSTMFSLINRLKNFGILTYYYISPDGECGLTIFPSLLIEKNKFQKAMKVIIKMIKETYS</sequence>
<dbReference type="Gene3D" id="3.90.1150.10">
    <property type="entry name" value="Aspartate Aminotransferase, domain 1"/>
    <property type="match status" value="1"/>
</dbReference>
<dbReference type="InterPro" id="IPR015422">
    <property type="entry name" value="PyrdxlP-dep_Trfase_small"/>
</dbReference>
<protein>
    <submittedName>
        <fullName evidence="6">Aminotransferase class III-fold pyridoxal phosphate-dependent enzyme</fullName>
    </submittedName>
</protein>
<dbReference type="InterPro" id="IPR015424">
    <property type="entry name" value="PyrdxlP-dep_Trfase"/>
</dbReference>
<dbReference type="Proteomes" id="UP000306037">
    <property type="component" value="Unassembled WGS sequence"/>
</dbReference>